<dbReference type="InterPro" id="IPR025984">
    <property type="entry name" value="DCTPP"/>
</dbReference>
<sequence length="131" mass="15121">MDKTMLEKIQDLQQLRDRLRLFTAEREWQQFHTPKNLASALAVEAAELLEPFQWLKSGESEELSAEMQTAIRHEMADVLNYLVMLADRLQVDLIAAADEKIQLNAQKYPIQSARGSAQKYTEFHLQQESTS</sequence>
<dbReference type="PANTHER" id="PTHR46523">
    <property type="entry name" value="DCTP PYROPHOSPHATASE 1"/>
    <property type="match status" value="1"/>
</dbReference>
<dbReference type="Proteomes" id="UP000643610">
    <property type="component" value="Unassembled WGS sequence"/>
</dbReference>
<name>A0ABR6XPF5_9BURK</name>
<dbReference type="EMBL" id="JACOFU010000002">
    <property type="protein sequence ID" value="MBC3831365.1"/>
    <property type="molecule type" value="Genomic_DNA"/>
</dbReference>
<evidence type="ECO:0000313" key="1">
    <source>
        <dbReference type="EMBL" id="MBC3831365.1"/>
    </source>
</evidence>
<reference evidence="1 2" key="1">
    <citation type="submission" date="2020-08" db="EMBL/GenBank/DDBJ databases">
        <title>Novel species isolated from subtropical streams in China.</title>
        <authorList>
            <person name="Lu H."/>
        </authorList>
    </citation>
    <scope>NUCLEOTIDE SEQUENCE [LARGE SCALE GENOMIC DNA]</scope>
    <source>
        <strain evidence="1 2">KCTC 52442</strain>
    </source>
</reference>
<dbReference type="Pfam" id="PF12643">
    <property type="entry name" value="MazG-like"/>
    <property type="match status" value="1"/>
</dbReference>
<dbReference type="SUPFAM" id="SSF101386">
    <property type="entry name" value="all-alpha NTP pyrophosphatases"/>
    <property type="match status" value="1"/>
</dbReference>
<accession>A0ABR6XPF5</accession>
<protein>
    <submittedName>
        <fullName evidence="1">Nucleotide pyrophosphohydrolase</fullName>
    </submittedName>
</protein>
<dbReference type="InterPro" id="IPR052555">
    <property type="entry name" value="dCTP_Pyrophosphatase"/>
</dbReference>
<comment type="caution">
    <text evidence="1">The sequence shown here is derived from an EMBL/GenBank/DDBJ whole genome shotgun (WGS) entry which is preliminary data.</text>
</comment>
<dbReference type="PANTHER" id="PTHR46523:SF1">
    <property type="entry name" value="DCTP PYROPHOSPHATASE 1"/>
    <property type="match status" value="1"/>
</dbReference>
<keyword evidence="2" id="KW-1185">Reference proteome</keyword>
<proteinExistence type="predicted"/>
<evidence type="ECO:0000313" key="2">
    <source>
        <dbReference type="Proteomes" id="UP000643610"/>
    </source>
</evidence>
<dbReference type="Gene3D" id="1.10.287.1080">
    <property type="entry name" value="MazG-like"/>
    <property type="match status" value="1"/>
</dbReference>
<organism evidence="1 2">
    <name type="scientific">Undibacterium amnicola</name>
    <dbReference type="NCBI Taxonomy" id="1834038"/>
    <lineage>
        <taxon>Bacteria</taxon>
        <taxon>Pseudomonadati</taxon>
        <taxon>Pseudomonadota</taxon>
        <taxon>Betaproteobacteria</taxon>
        <taxon>Burkholderiales</taxon>
        <taxon>Oxalobacteraceae</taxon>
        <taxon>Undibacterium</taxon>
    </lineage>
</organism>
<dbReference type="PIRSF" id="PIRSF029826">
    <property type="entry name" value="UCP029826_pph"/>
    <property type="match status" value="1"/>
</dbReference>
<gene>
    <name evidence="1" type="ORF">H8K33_07580</name>
</gene>
<dbReference type="CDD" id="cd11537">
    <property type="entry name" value="NTP-PPase_RS21-C6_like"/>
    <property type="match status" value="1"/>
</dbReference>